<dbReference type="Pfam" id="PF03899">
    <property type="entry name" value="ATP-synt_I"/>
    <property type="match status" value="1"/>
</dbReference>
<organism evidence="7 8">
    <name type="scientific">Actinobacillus porcitonsillarum</name>
    <dbReference type="NCBI Taxonomy" id="189834"/>
    <lineage>
        <taxon>Bacteria</taxon>
        <taxon>Pseudomonadati</taxon>
        <taxon>Pseudomonadota</taxon>
        <taxon>Gammaproteobacteria</taxon>
        <taxon>Pasteurellales</taxon>
        <taxon>Pasteurellaceae</taxon>
        <taxon>Actinobacillus</taxon>
    </lineage>
</organism>
<dbReference type="AlphaFoldDB" id="A0A2U8FJ62"/>
<evidence type="ECO:0000256" key="4">
    <source>
        <dbReference type="ARBA" id="ARBA00022989"/>
    </source>
</evidence>
<name>A0A2U8FJ62_9PAST</name>
<evidence type="ECO:0000256" key="5">
    <source>
        <dbReference type="ARBA" id="ARBA00023136"/>
    </source>
</evidence>
<proteinExistence type="predicted"/>
<accession>A0A2U8FJ62</accession>
<evidence type="ECO:0000313" key="7">
    <source>
        <dbReference type="EMBL" id="AWI50556.1"/>
    </source>
</evidence>
<evidence type="ECO:0000256" key="2">
    <source>
        <dbReference type="ARBA" id="ARBA00022475"/>
    </source>
</evidence>
<feature type="transmembrane region" description="Helical" evidence="6">
    <location>
        <begin position="101"/>
        <end position="121"/>
    </location>
</feature>
<evidence type="ECO:0000256" key="6">
    <source>
        <dbReference type="SAM" id="Phobius"/>
    </source>
</evidence>
<feature type="transmembrane region" description="Helical" evidence="6">
    <location>
        <begin position="16"/>
        <end position="35"/>
    </location>
</feature>
<keyword evidence="4 6" id="KW-1133">Transmembrane helix</keyword>
<dbReference type="KEGG" id="apor:DDU33_03175"/>
<feature type="transmembrane region" description="Helical" evidence="6">
    <location>
        <begin position="41"/>
        <end position="60"/>
    </location>
</feature>
<keyword evidence="5 6" id="KW-0472">Membrane</keyword>
<gene>
    <name evidence="7" type="ORF">DDU33_03175</name>
</gene>
<dbReference type="NCBIfam" id="NF004763">
    <property type="entry name" value="PRK06099.1"/>
    <property type="match status" value="1"/>
</dbReference>
<sequence>MSAVITRAKQQYIKAIKWEIGVILLGVCFVSLIQFSASMSFFVGAFSAFLPHCVFVYWVFFRTAKNQQKITAFYRGEGIKWLVAIILIALSFIFIPHLKLLFFFIGYILVLGLNIVLPIALNRQAV</sequence>
<keyword evidence="8" id="KW-1185">Reference proteome</keyword>
<keyword evidence="3 6" id="KW-0812">Transmembrane</keyword>
<keyword evidence="2" id="KW-1003">Cell membrane</keyword>
<evidence type="ECO:0000256" key="1">
    <source>
        <dbReference type="ARBA" id="ARBA00004651"/>
    </source>
</evidence>
<dbReference type="EMBL" id="CP029206">
    <property type="protein sequence ID" value="AWI50556.1"/>
    <property type="molecule type" value="Genomic_DNA"/>
</dbReference>
<feature type="transmembrane region" description="Helical" evidence="6">
    <location>
        <begin position="72"/>
        <end position="95"/>
    </location>
</feature>
<evidence type="ECO:0000256" key="3">
    <source>
        <dbReference type="ARBA" id="ARBA00022692"/>
    </source>
</evidence>
<evidence type="ECO:0000313" key="8">
    <source>
        <dbReference type="Proteomes" id="UP000244920"/>
    </source>
</evidence>
<protein>
    <submittedName>
        <fullName evidence="7">F0F1 ATP synthase subunit I</fullName>
    </submittedName>
</protein>
<comment type="subcellular location">
    <subcellularLocation>
        <location evidence="1">Cell membrane</location>
        <topology evidence="1">Multi-pass membrane protein</topology>
    </subcellularLocation>
</comment>
<dbReference type="Proteomes" id="UP000244920">
    <property type="component" value="Chromosome"/>
</dbReference>
<reference evidence="8" key="1">
    <citation type="submission" date="2018-05" db="EMBL/GenBank/DDBJ databases">
        <title>Complete genome sequence of Actinobacillus porcitonsillarum reference strain 9953L55 (CCUG 46996).</title>
        <authorList>
            <person name="Dona V."/>
            <person name="Perreten V."/>
        </authorList>
    </citation>
    <scope>NUCLEOTIDE SEQUENCE [LARGE SCALE GENOMIC DNA]</scope>
    <source>
        <strain evidence="8">9953L55</strain>
    </source>
</reference>
<dbReference type="GO" id="GO:0005886">
    <property type="term" value="C:plasma membrane"/>
    <property type="evidence" value="ECO:0007669"/>
    <property type="project" value="UniProtKB-SubCell"/>
</dbReference>
<dbReference type="InterPro" id="IPR005598">
    <property type="entry name" value="ATP_synth_I"/>
</dbReference>
<dbReference type="RefSeq" id="WP_005818251.1">
    <property type="nucleotide sequence ID" value="NZ_CP029206.1"/>
</dbReference>